<dbReference type="STRING" id="512565.AMIS_51410"/>
<dbReference type="KEGG" id="ams:AMIS_51410"/>
<organism evidence="2 3">
    <name type="scientific">Actinoplanes missouriensis (strain ATCC 14538 / DSM 43046 / CBS 188.64 / JCM 3121 / NBRC 102363 / NCIMB 12654 / NRRL B-3342 / UNCC 431)</name>
    <dbReference type="NCBI Taxonomy" id="512565"/>
    <lineage>
        <taxon>Bacteria</taxon>
        <taxon>Bacillati</taxon>
        <taxon>Actinomycetota</taxon>
        <taxon>Actinomycetes</taxon>
        <taxon>Micromonosporales</taxon>
        <taxon>Micromonosporaceae</taxon>
        <taxon>Actinoplanes</taxon>
    </lineage>
</organism>
<dbReference type="Proteomes" id="UP000007882">
    <property type="component" value="Chromosome"/>
</dbReference>
<name>I0HBH4_ACTM4</name>
<dbReference type="AlphaFoldDB" id="I0HBH4"/>
<sequence>MTDDDLRARIRRADPAAAWEPASPDEVARLLEKTMIDSTTPVVPKMRHYALAAAALVLVAAAGAGWLITQRGPDPVTVRLNAPGGFAAKCLEPSVERLAASADFAMEGTVEAVSDSTVTIDVTRVFHGADADRVEVDQAGEISEQLMGTGKFETGKDYLVASYDGTVMTCGYSGEATAPGLRDLYERAFPR</sequence>
<evidence type="ECO:0000313" key="2">
    <source>
        <dbReference type="EMBL" id="BAL90361.1"/>
    </source>
</evidence>
<dbReference type="RefSeq" id="WP_014445249.1">
    <property type="nucleotide sequence ID" value="NC_017093.1"/>
</dbReference>
<keyword evidence="3" id="KW-1185">Reference proteome</keyword>
<gene>
    <name evidence="2" type="ordered locus">AMIS_51410</name>
</gene>
<keyword evidence="1" id="KW-1133">Transmembrane helix</keyword>
<dbReference type="eggNOG" id="ENOG50349PK">
    <property type="taxonomic scope" value="Bacteria"/>
</dbReference>
<dbReference type="EMBL" id="AP012319">
    <property type="protein sequence ID" value="BAL90361.1"/>
    <property type="molecule type" value="Genomic_DNA"/>
</dbReference>
<protein>
    <submittedName>
        <fullName evidence="2">Uncharacterized protein</fullName>
    </submittedName>
</protein>
<evidence type="ECO:0000256" key="1">
    <source>
        <dbReference type="SAM" id="Phobius"/>
    </source>
</evidence>
<keyword evidence="1" id="KW-0812">Transmembrane</keyword>
<reference evidence="2 3" key="1">
    <citation type="submission" date="2012-02" db="EMBL/GenBank/DDBJ databases">
        <title>Complete genome sequence of Actinoplanes missouriensis 431 (= NBRC 102363).</title>
        <authorList>
            <person name="Ohnishi Y."/>
            <person name="Ishikawa J."/>
            <person name="Sekine M."/>
            <person name="Hosoyama A."/>
            <person name="Harada T."/>
            <person name="Narita H."/>
            <person name="Hata T."/>
            <person name="Konno Y."/>
            <person name="Tutikane K."/>
            <person name="Fujita N."/>
            <person name="Horinouchi S."/>
            <person name="Hayakawa M."/>
        </authorList>
    </citation>
    <scope>NUCLEOTIDE SEQUENCE [LARGE SCALE GENOMIC DNA]</scope>
    <source>
        <strain evidence="3">ATCC 14538 / DSM 43046 / CBS 188.64 / JCM 3121 / NBRC 102363 / NCIMB 12654 / NRRL B-3342 / UNCC 431</strain>
    </source>
</reference>
<evidence type="ECO:0000313" key="3">
    <source>
        <dbReference type="Proteomes" id="UP000007882"/>
    </source>
</evidence>
<dbReference type="HOGENOM" id="CLU_1330806_0_0_11"/>
<dbReference type="PATRIC" id="fig|512565.3.peg.5136"/>
<keyword evidence="1" id="KW-0472">Membrane</keyword>
<proteinExistence type="predicted"/>
<feature type="transmembrane region" description="Helical" evidence="1">
    <location>
        <begin position="49"/>
        <end position="69"/>
    </location>
</feature>
<dbReference type="OrthoDB" id="5117757at2"/>
<accession>I0HBH4</accession>